<feature type="compositionally biased region" description="Low complexity" evidence="1">
    <location>
        <begin position="142"/>
        <end position="151"/>
    </location>
</feature>
<dbReference type="EMBL" id="AP004151">
    <property type="protein sequence ID" value="BAD16992.1"/>
    <property type="molecule type" value="Genomic_DNA"/>
</dbReference>
<protein>
    <submittedName>
        <fullName evidence="2">Uncharacterized protein</fullName>
    </submittedName>
</protein>
<gene>
    <name evidence="2" type="primary">OJ1008_E02.25</name>
</gene>
<dbReference type="AlphaFoldDB" id="Q6ZG65"/>
<reference evidence="3" key="2">
    <citation type="journal article" date="2008" name="Nucleic Acids Res.">
        <title>The rice annotation project database (RAP-DB): 2008 update.</title>
        <authorList>
            <consortium name="The rice annotation project (RAP)"/>
        </authorList>
    </citation>
    <scope>GENOME REANNOTATION</scope>
    <source>
        <strain evidence="3">cv. Nipponbare</strain>
    </source>
</reference>
<evidence type="ECO:0000256" key="1">
    <source>
        <dbReference type="SAM" id="MobiDB-lite"/>
    </source>
</evidence>
<dbReference type="Proteomes" id="UP000000763">
    <property type="component" value="Chromosome 2"/>
</dbReference>
<sequence length="157" mass="16051">MSWVTDGTSTTRMNGDDDDGPRRGLDGGEAMPRKMSPARRCDSGGGGGAADGARVEEGPTGEIPARRMERPAWHGGVPAKFGRRRGLAEEEDGVPVPGEVVATTADAQETRQRRNSGSNATVAGEDALPEVSAGNGEHAGEGEATATPGEAMARPAG</sequence>
<feature type="region of interest" description="Disordered" evidence="1">
    <location>
        <begin position="1"/>
        <end position="157"/>
    </location>
</feature>
<name>Q6ZG65_ORYSJ</name>
<feature type="compositionally biased region" description="Polar residues" evidence="1">
    <location>
        <begin position="1"/>
        <end position="13"/>
    </location>
</feature>
<evidence type="ECO:0000313" key="3">
    <source>
        <dbReference type="Proteomes" id="UP000000763"/>
    </source>
</evidence>
<proteinExistence type="predicted"/>
<reference evidence="3" key="1">
    <citation type="journal article" date="2005" name="Nature">
        <title>The map-based sequence of the rice genome.</title>
        <authorList>
            <consortium name="International rice genome sequencing project (IRGSP)"/>
            <person name="Matsumoto T."/>
            <person name="Wu J."/>
            <person name="Kanamori H."/>
            <person name="Katayose Y."/>
            <person name="Fujisawa M."/>
            <person name="Namiki N."/>
            <person name="Mizuno H."/>
            <person name="Yamamoto K."/>
            <person name="Antonio B.A."/>
            <person name="Baba T."/>
            <person name="Sakata K."/>
            <person name="Nagamura Y."/>
            <person name="Aoki H."/>
            <person name="Arikawa K."/>
            <person name="Arita K."/>
            <person name="Bito T."/>
            <person name="Chiden Y."/>
            <person name="Fujitsuka N."/>
            <person name="Fukunaka R."/>
            <person name="Hamada M."/>
            <person name="Harada C."/>
            <person name="Hayashi A."/>
            <person name="Hijishita S."/>
            <person name="Honda M."/>
            <person name="Hosokawa S."/>
            <person name="Ichikawa Y."/>
            <person name="Idonuma A."/>
            <person name="Iijima M."/>
            <person name="Ikeda M."/>
            <person name="Ikeno M."/>
            <person name="Ito K."/>
            <person name="Ito S."/>
            <person name="Ito T."/>
            <person name="Ito Y."/>
            <person name="Ito Y."/>
            <person name="Iwabuchi A."/>
            <person name="Kamiya K."/>
            <person name="Karasawa W."/>
            <person name="Kurita K."/>
            <person name="Katagiri S."/>
            <person name="Kikuta A."/>
            <person name="Kobayashi H."/>
            <person name="Kobayashi N."/>
            <person name="Machita K."/>
            <person name="Maehara T."/>
            <person name="Masukawa M."/>
            <person name="Mizubayashi T."/>
            <person name="Mukai Y."/>
            <person name="Nagasaki H."/>
            <person name="Nagata Y."/>
            <person name="Naito S."/>
            <person name="Nakashima M."/>
            <person name="Nakama Y."/>
            <person name="Nakamichi Y."/>
            <person name="Nakamura M."/>
            <person name="Meguro A."/>
            <person name="Negishi M."/>
            <person name="Ohta I."/>
            <person name="Ohta T."/>
            <person name="Okamoto M."/>
            <person name="Ono N."/>
            <person name="Saji S."/>
            <person name="Sakaguchi M."/>
            <person name="Sakai K."/>
            <person name="Shibata M."/>
            <person name="Shimokawa T."/>
            <person name="Song J."/>
            <person name="Takazaki Y."/>
            <person name="Terasawa K."/>
            <person name="Tsugane M."/>
            <person name="Tsuji K."/>
            <person name="Ueda S."/>
            <person name="Waki K."/>
            <person name="Yamagata H."/>
            <person name="Yamamoto M."/>
            <person name="Yamamoto S."/>
            <person name="Yamane H."/>
            <person name="Yoshiki S."/>
            <person name="Yoshihara R."/>
            <person name="Yukawa K."/>
            <person name="Zhong H."/>
            <person name="Yano M."/>
            <person name="Yuan Q."/>
            <person name="Ouyang S."/>
            <person name="Liu J."/>
            <person name="Jones K.M."/>
            <person name="Gansberger K."/>
            <person name="Moffat K."/>
            <person name="Hill J."/>
            <person name="Bera J."/>
            <person name="Fadrosh D."/>
            <person name="Jin S."/>
            <person name="Johri S."/>
            <person name="Kim M."/>
            <person name="Overton L."/>
            <person name="Reardon M."/>
            <person name="Tsitrin T."/>
            <person name="Vuong H."/>
            <person name="Weaver B."/>
            <person name="Ciecko A."/>
            <person name="Tallon L."/>
            <person name="Jackson J."/>
            <person name="Pai G."/>
            <person name="Aken S.V."/>
            <person name="Utterback T."/>
            <person name="Reidmuller S."/>
            <person name="Feldblyum T."/>
            <person name="Hsiao J."/>
            <person name="Zismann V."/>
            <person name="Iobst S."/>
            <person name="de Vazeille A.R."/>
            <person name="Buell C.R."/>
            <person name="Ying K."/>
            <person name="Li Y."/>
            <person name="Lu T."/>
            <person name="Huang Y."/>
            <person name="Zhao Q."/>
            <person name="Feng Q."/>
            <person name="Zhang L."/>
            <person name="Zhu J."/>
            <person name="Weng Q."/>
            <person name="Mu J."/>
            <person name="Lu Y."/>
            <person name="Fan D."/>
            <person name="Liu Y."/>
            <person name="Guan J."/>
            <person name="Zhang Y."/>
            <person name="Yu S."/>
            <person name="Liu X."/>
            <person name="Zhang Y."/>
            <person name="Hong G."/>
            <person name="Han B."/>
            <person name="Choisne N."/>
            <person name="Demange N."/>
            <person name="Orjeda G."/>
            <person name="Samain S."/>
            <person name="Cattolico L."/>
            <person name="Pelletier E."/>
            <person name="Couloux A."/>
            <person name="Segurens B."/>
            <person name="Wincker P."/>
            <person name="D'Hont A."/>
            <person name="Scarpelli C."/>
            <person name="Weissenbach J."/>
            <person name="Salanoubat M."/>
            <person name="Quetier F."/>
            <person name="Yu Y."/>
            <person name="Kim H.R."/>
            <person name="Rambo T."/>
            <person name="Currie J."/>
            <person name="Collura K."/>
            <person name="Luo M."/>
            <person name="Yang T."/>
            <person name="Ammiraju J.S.S."/>
            <person name="Engler F."/>
            <person name="Soderlund C."/>
            <person name="Wing R.A."/>
            <person name="Palmer L.E."/>
            <person name="de la Bastide M."/>
            <person name="Spiegel L."/>
            <person name="Nascimento L."/>
            <person name="Zutavern T."/>
            <person name="O'Shaughnessy A."/>
            <person name="Dike S."/>
            <person name="Dedhia N."/>
            <person name="Preston R."/>
            <person name="Balija V."/>
            <person name="McCombie W.R."/>
            <person name="Chow T."/>
            <person name="Chen H."/>
            <person name="Chung M."/>
            <person name="Chen C."/>
            <person name="Shaw J."/>
            <person name="Wu H."/>
            <person name="Hsiao K."/>
            <person name="Chao Y."/>
            <person name="Chu M."/>
            <person name="Cheng C."/>
            <person name="Hour A."/>
            <person name="Lee P."/>
            <person name="Lin S."/>
            <person name="Lin Y."/>
            <person name="Liou J."/>
            <person name="Liu S."/>
            <person name="Hsing Y."/>
            <person name="Raghuvanshi S."/>
            <person name="Mohanty A."/>
            <person name="Bharti A.K."/>
            <person name="Gaur A."/>
            <person name="Gupta V."/>
            <person name="Kumar D."/>
            <person name="Ravi V."/>
            <person name="Vij S."/>
            <person name="Kapur A."/>
            <person name="Khurana P."/>
            <person name="Khurana P."/>
            <person name="Khurana J.P."/>
            <person name="Tyagi A.K."/>
            <person name="Gaikwad K."/>
            <person name="Singh A."/>
            <person name="Dalal V."/>
            <person name="Srivastava S."/>
            <person name="Dixit A."/>
            <person name="Pal A.K."/>
            <person name="Ghazi I.A."/>
            <person name="Yadav M."/>
            <person name="Pandit A."/>
            <person name="Bhargava A."/>
            <person name="Sureshbabu K."/>
            <person name="Batra K."/>
            <person name="Sharma T.R."/>
            <person name="Mohapatra T."/>
            <person name="Singh N.K."/>
            <person name="Messing J."/>
            <person name="Nelson A.B."/>
            <person name="Fuks G."/>
            <person name="Kavchok S."/>
            <person name="Keizer G."/>
            <person name="Linton E."/>
            <person name="Llaca V."/>
            <person name="Song R."/>
            <person name="Tanyolac B."/>
            <person name="Young S."/>
            <person name="Ho-Il K."/>
            <person name="Hahn J.H."/>
            <person name="Sangsakoo G."/>
            <person name="Vanavichit A."/>
            <person name="de Mattos Luiz.A.T."/>
            <person name="Zimmer P.D."/>
            <person name="Malone G."/>
            <person name="Dellagostin O."/>
            <person name="de Oliveira A.C."/>
            <person name="Bevan M."/>
            <person name="Bancroft I."/>
            <person name="Minx P."/>
            <person name="Cordum H."/>
            <person name="Wilson R."/>
            <person name="Cheng Z."/>
            <person name="Jin W."/>
            <person name="Jiang J."/>
            <person name="Leong S.A."/>
            <person name="Iwama H."/>
            <person name="Gojobori T."/>
            <person name="Itoh T."/>
            <person name="Niimura Y."/>
            <person name="Fujii Y."/>
            <person name="Habara T."/>
            <person name="Sakai H."/>
            <person name="Sato Y."/>
            <person name="Wilson G."/>
            <person name="Kumar K."/>
            <person name="McCouch S."/>
            <person name="Juretic N."/>
            <person name="Hoen D."/>
            <person name="Wright S."/>
            <person name="Bruskiewich R."/>
            <person name="Bureau T."/>
            <person name="Miyao A."/>
            <person name="Hirochika H."/>
            <person name="Nishikawa T."/>
            <person name="Kadowaki K."/>
            <person name="Sugiura M."/>
            <person name="Burr B."/>
            <person name="Sasaki T."/>
        </authorList>
    </citation>
    <scope>NUCLEOTIDE SEQUENCE [LARGE SCALE GENOMIC DNA]</scope>
    <source>
        <strain evidence="3">cv. Nipponbare</strain>
    </source>
</reference>
<organism evidence="2 3">
    <name type="scientific">Oryza sativa subsp. japonica</name>
    <name type="common">Rice</name>
    <dbReference type="NCBI Taxonomy" id="39947"/>
    <lineage>
        <taxon>Eukaryota</taxon>
        <taxon>Viridiplantae</taxon>
        <taxon>Streptophyta</taxon>
        <taxon>Embryophyta</taxon>
        <taxon>Tracheophyta</taxon>
        <taxon>Spermatophyta</taxon>
        <taxon>Magnoliopsida</taxon>
        <taxon>Liliopsida</taxon>
        <taxon>Poales</taxon>
        <taxon>Poaceae</taxon>
        <taxon>BOP clade</taxon>
        <taxon>Oryzoideae</taxon>
        <taxon>Oryzeae</taxon>
        <taxon>Oryzinae</taxon>
        <taxon>Oryza</taxon>
        <taxon>Oryza sativa</taxon>
    </lineage>
</organism>
<accession>Q6ZG65</accession>
<evidence type="ECO:0000313" key="2">
    <source>
        <dbReference type="EMBL" id="BAD16992.1"/>
    </source>
</evidence>